<protein>
    <submittedName>
        <fullName evidence="4">Lysozyme</fullName>
        <ecNumber evidence="4">3.2.1.17</ecNumber>
    </submittedName>
</protein>
<dbReference type="RefSeq" id="WP_095586502.1">
    <property type="nucleotide sequence ID" value="NZ_PKRZ01000001.1"/>
</dbReference>
<dbReference type="GO" id="GO:0016998">
    <property type="term" value="P:cell wall macromolecule catabolic process"/>
    <property type="evidence" value="ECO:0007669"/>
    <property type="project" value="InterPro"/>
</dbReference>
<sequence length="295" mass="32930">MGLKFVDVASHQGNYVVGSSGEEGVIVKATQGTGYLNPYLDYVAQQAISKGVPWGIYHYAAGGDANAEADYFIKAVQGYLNGSNPPNLILDWEEYQNSAYQNGGWAETFLKRLKDKTGIQGGIYGNSDDLSQMTQWVVDNAWVWFAGYPYAAGTTSMIQDWSYPDFPYSSGKFKTITGWQFSSQPLDKSVFYLDTEGWTKLSGSDNANQNNKNKTEDKGDITMFLIRGLDANRKPKHWFISNGLDVNHVNTTRMLAEYQNKGARMNLPTSTMYMTEIEDEFHVKIDAKTGAVTKK</sequence>
<reference evidence="5" key="1">
    <citation type="submission" date="2016-08" db="EMBL/GenBank/DDBJ databases">
        <title>Comparative genomics of Lactococcus lactis strain WFLU12 isolated from the gastrointestinal tract of wild olive flounder (Paralichythys olivaceus).</title>
        <authorList>
            <person name="Nguyen T.L."/>
            <person name="Kim D.-H."/>
        </authorList>
    </citation>
    <scope>NUCLEOTIDE SEQUENCE [LARGE SCALE GENOMIC DNA]</scope>
    <source>
        <strain evidence="5">WFLU12</strain>
    </source>
</reference>
<comment type="similarity">
    <text evidence="1">Belongs to the glycosyl hydrolase 25 family.</text>
</comment>
<gene>
    <name evidence="4" type="ORF">CYU10_000538</name>
</gene>
<keyword evidence="3 4" id="KW-0326">Glycosidase</keyword>
<dbReference type="GO" id="GO:0003796">
    <property type="term" value="F:lysozyme activity"/>
    <property type="evidence" value="ECO:0007669"/>
    <property type="project" value="UniProtKB-EC"/>
</dbReference>
<keyword evidence="2 4" id="KW-0378">Hydrolase</keyword>
<dbReference type="PANTHER" id="PTHR34135">
    <property type="entry name" value="LYSOZYME"/>
    <property type="match status" value="1"/>
</dbReference>
<dbReference type="InterPro" id="IPR002053">
    <property type="entry name" value="Glyco_hydro_25"/>
</dbReference>
<dbReference type="SUPFAM" id="SSF51445">
    <property type="entry name" value="(Trans)glycosidases"/>
    <property type="match status" value="1"/>
</dbReference>
<dbReference type="AlphaFoldDB" id="A0A2N5WBQ5"/>
<evidence type="ECO:0000256" key="3">
    <source>
        <dbReference type="ARBA" id="ARBA00023295"/>
    </source>
</evidence>
<dbReference type="PROSITE" id="PS51904">
    <property type="entry name" value="GLYCOSYL_HYDROL_F25_2"/>
    <property type="match status" value="1"/>
</dbReference>
<organism evidence="4 5">
    <name type="scientific">Lactococcus lactis subsp. lactis</name>
    <name type="common">Streptococcus lactis</name>
    <dbReference type="NCBI Taxonomy" id="1360"/>
    <lineage>
        <taxon>Bacteria</taxon>
        <taxon>Bacillati</taxon>
        <taxon>Bacillota</taxon>
        <taxon>Bacilli</taxon>
        <taxon>Lactobacillales</taxon>
        <taxon>Streptococcaceae</taxon>
        <taxon>Lactococcus</taxon>
    </lineage>
</organism>
<comment type="caution">
    <text evidence="4">The sequence shown here is derived from an EMBL/GenBank/DDBJ whole genome shotgun (WGS) entry which is preliminary data.</text>
</comment>
<name>A0A2N5WBQ5_LACLL</name>
<dbReference type="InterPro" id="IPR017853">
    <property type="entry name" value="GH"/>
</dbReference>
<dbReference type="GO" id="GO:0009253">
    <property type="term" value="P:peptidoglycan catabolic process"/>
    <property type="evidence" value="ECO:0007669"/>
    <property type="project" value="InterPro"/>
</dbReference>
<accession>A0A2N5WBQ5</accession>
<dbReference type="InterPro" id="IPR018077">
    <property type="entry name" value="Glyco_hydro_fam25_subgr"/>
</dbReference>
<dbReference type="GO" id="GO:0016052">
    <property type="term" value="P:carbohydrate catabolic process"/>
    <property type="evidence" value="ECO:0007669"/>
    <property type="project" value="TreeGrafter"/>
</dbReference>
<proteinExistence type="inferred from homology"/>
<evidence type="ECO:0000256" key="2">
    <source>
        <dbReference type="ARBA" id="ARBA00022801"/>
    </source>
</evidence>
<dbReference type="Proteomes" id="UP000234865">
    <property type="component" value="Unassembled WGS sequence"/>
</dbReference>
<dbReference type="PANTHER" id="PTHR34135:SF2">
    <property type="entry name" value="LYSOZYME"/>
    <property type="match status" value="1"/>
</dbReference>
<dbReference type="SMART" id="SM00641">
    <property type="entry name" value="Glyco_25"/>
    <property type="match status" value="1"/>
</dbReference>
<dbReference type="EMBL" id="PKRZ01000001">
    <property type="protein sequence ID" value="PLW59664.1"/>
    <property type="molecule type" value="Genomic_DNA"/>
</dbReference>
<evidence type="ECO:0000256" key="1">
    <source>
        <dbReference type="ARBA" id="ARBA00010646"/>
    </source>
</evidence>
<evidence type="ECO:0000313" key="4">
    <source>
        <dbReference type="EMBL" id="PLW59664.1"/>
    </source>
</evidence>
<evidence type="ECO:0000313" key="5">
    <source>
        <dbReference type="Proteomes" id="UP000234865"/>
    </source>
</evidence>
<dbReference type="EC" id="3.2.1.17" evidence="4"/>
<dbReference type="Pfam" id="PF01183">
    <property type="entry name" value="Glyco_hydro_25"/>
    <property type="match status" value="1"/>
</dbReference>
<dbReference type="Gene3D" id="3.20.20.80">
    <property type="entry name" value="Glycosidases"/>
    <property type="match status" value="1"/>
</dbReference>